<dbReference type="GO" id="GO:0004604">
    <property type="term" value="F:phosphoadenylyl-sulfate reductase (thioredoxin) activity"/>
    <property type="evidence" value="ECO:0007669"/>
    <property type="project" value="UniProtKB-UniRule"/>
</dbReference>
<dbReference type="AlphaFoldDB" id="A0A7C1FDK3"/>
<comment type="function">
    <text evidence="4">Catalyzes the formation of sulfite from adenosine 5'-phosphosulfate (APS) using thioredoxin as an electron donor.</text>
</comment>
<keyword evidence="4" id="KW-0963">Cytoplasm</keyword>
<keyword evidence="2 4" id="KW-0560">Oxidoreductase</keyword>
<dbReference type="PIRSF" id="PIRSF000857">
    <property type="entry name" value="PAPS_reductase"/>
    <property type="match status" value="1"/>
</dbReference>
<comment type="subcellular location">
    <subcellularLocation>
        <location evidence="4">Cytoplasm</location>
    </subcellularLocation>
</comment>
<dbReference type="InterPro" id="IPR014729">
    <property type="entry name" value="Rossmann-like_a/b/a_fold"/>
</dbReference>
<comment type="caution">
    <text evidence="6">The sequence shown here is derived from an EMBL/GenBank/DDBJ whole genome shotgun (WGS) entry which is preliminary data.</text>
</comment>
<feature type="binding site" evidence="4">
    <location>
        <position position="208"/>
    </location>
    <ligand>
        <name>[4Fe-4S] cluster</name>
        <dbReference type="ChEBI" id="CHEBI:49883"/>
    </ligand>
</feature>
<dbReference type="Pfam" id="PF01507">
    <property type="entry name" value="PAPS_reduct"/>
    <property type="match status" value="1"/>
</dbReference>
<evidence type="ECO:0000256" key="1">
    <source>
        <dbReference type="ARBA" id="ARBA00009732"/>
    </source>
</evidence>
<dbReference type="InterPro" id="IPR004511">
    <property type="entry name" value="PAPS/APS_Rdtase"/>
</dbReference>
<dbReference type="NCBIfam" id="NF002537">
    <property type="entry name" value="PRK02090.1"/>
    <property type="match status" value="1"/>
</dbReference>
<protein>
    <recommendedName>
        <fullName evidence="4">Adenosine 5'-phosphosulfate reductase</fullName>
        <shortName evidence="4">APS reductase</shortName>
        <ecNumber evidence="4">1.8.4.10</ecNumber>
    </recommendedName>
    <alternativeName>
        <fullName evidence="4">5'-adenylylsulfate reductase</fullName>
    </alternativeName>
    <alternativeName>
        <fullName evidence="4">Thioredoxin-dependent 5'-adenylylsulfate reductase</fullName>
    </alternativeName>
</protein>
<dbReference type="PANTHER" id="PTHR46509:SF1">
    <property type="entry name" value="PHOSPHOADENOSINE PHOSPHOSULFATE REDUCTASE"/>
    <property type="match status" value="1"/>
</dbReference>
<keyword evidence="4" id="KW-0479">Metal-binding</keyword>
<feature type="domain" description="Phosphoadenosine phosphosulphate reductase" evidence="5">
    <location>
        <begin position="41"/>
        <end position="210"/>
    </location>
</feature>
<evidence type="ECO:0000256" key="3">
    <source>
        <dbReference type="ARBA" id="ARBA00024327"/>
    </source>
</evidence>
<dbReference type="NCBIfam" id="TIGR00434">
    <property type="entry name" value="cysH"/>
    <property type="match status" value="1"/>
</dbReference>
<dbReference type="HAMAP" id="MF_00063">
    <property type="entry name" value="CysH"/>
    <property type="match status" value="1"/>
</dbReference>
<dbReference type="GO" id="GO:0043866">
    <property type="term" value="F:adenylyl-sulfate reductase (thioredoxin) activity"/>
    <property type="evidence" value="ECO:0007669"/>
    <property type="project" value="UniProtKB-EC"/>
</dbReference>
<evidence type="ECO:0000256" key="2">
    <source>
        <dbReference type="ARBA" id="ARBA00023002"/>
    </source>
</evidence>
<dbReference type="GO" id="GO:0019379">
    <property type="term" value="P:sulfate assimilation, phosphoadenylyl sulfate reduction by phosphoadenylyl-sulfate reductase (thioredoxin)"/>
    <property type="evidence" value="ECO:0007669"/>
    <property type="project" value="UniProtKB-UniRule"/>
</dbReference>
<keyword evidence="4" id="KW-0408">Iron</keyword>
<comment type="catalytic activity">
    <reaction evidence="4">
        <text>[thioredoxin]-disulfide + sulfite + AMP + 2 H(+) = adenosine 5'-phosphosulfate + [thioredoxin]-dithiol</text>
        <dbReference type="Rhea" id="RHEA:21976"/>
        <dbReference type="Rhea" id="RHEA-COMP:10698"/>
        <dbReference type="Rhea" id="RHEA-COMP:10700"/>
        <dbReference type="ChEBI" id="CHEBI:15378"/>
        <dbReference type="ChEBI" id="CHEBI:17359"/>
        <dbReference type="ChEBI" id="CHEBI:29950"/>
        <dbReference type="ChEBI" id="CHEBI:50058"/>
        <dbReference type="ChEBI" id="CHEBI:58243"/>
        <dbReference type="ChEBI" id="CHEBI:456215"/>
        <dbReference type="EC" id="1.8.4.10"/>
    </reaction>
</comment>
<dbReference type="EMBL" id="DSMG01000011">
    <property type="protein sequence ID" value="HDX30057.1"/>
    <property type="molecule type" value="Genomic_DNA"/>
</dbReference>
<evidence type="ECO:0000313" key="6">
    <source>
        <dbReference type="EMBL" id="HDX30057.1"/>
    </source>
</evidence>
<accession>A0A7C1FDK3</accession>
<reference evidence="6" key="1">
    <citation type="journal article" date="2020" name="mSystems">
        <title>Genome- and Community-Level Interaction Insights into Carbon Utilization and Element Cycling Functions of Hydrothermarchaeota in Hydrothermal Sediment.</title>
        <authorList>
            <person name="Zhou Z."/>
            <person name="Liu Y."/>
            <person name="Xu W."/>
            <person name="Pan J."/>
            <person name="Luo Z.H."/>
            <person name="Li M."/>
        </authorList>
    </citation>
    <scope>NUCLEOTIDE SEQUENCE [LARGE SCALE GENOMIC DNA]</scope>
    <source>
        <strain evidence="6">SpSt-289</strain>
    </source>
</reference>
<sequence>MSPSTRLLHSNVDYVALNRQLEELTLTDFLRWSVVTFGERLVQVTSFGPTGIVILDHLVKVNPEVRVVTIDTGFLFPETYALWEEIERRYGIQIHIVRPELTPQEQERLYGPALWALEPDVCCHERKVKPMAAAVAGQHAWITGLRRDQSNGRSQTPLIGWDARYNLFKLSPLAHWTREAVWDYIRAYNLPYNRLHDLGYTSIGCIHCTRQPTDANDERSGRWYGRMKTECGLHLPARPFTPCRE</sequence>
<dbReference type="InterPro" id="IPR002500">
    <property type="entry name" value="PAPS_reduct_dom"/>
</dbReference>
<organism evidence="6">
    <name type="scientific">Caldilinea aerophila</name>
    <dbReference type="NCBI Taxonomy" id="133453"/>
    <lineage>
        <taxon>Bacteria</taxon>
        <taxon>Bacillati</taxon>
        <taxon>Chloroflexota</taxon>
        <taxon>Caldilineae</taxon>
        <taxon>Caldilineales</taxon>
        <taxon>Caldilineaceae</taxon>
        <taxon>Caldilinea</taxon>
    </lineage>
</organism>
<dbReference type="CDD" id="cd23945">
    <property type="entry name" value="PAPS_reductase"/>
    <property type="match status" value="1"/>
</dbReference>
<comment type="pathway">
    <text evidence="3 4">Sulfur metabolism; hydrogen sulfide biosynthesis; sulfite from sulfate.</text>
</comment>
<proteinExistence type="inferred from homology"/>
<dbReference type="GO" id="GO:0051539">
    <property type="term" value="F:4 iron, 4 sulfur cluster binding"/>
    <property type="evidence" value="ECO:0007669"/>
    <property type="project" value="UniProtKB-UniRule"/>
</dbReference>
<dbReference type="GO" id="GO:0046872">
    <property type="term" value="F:metal ion binding"/>
    <property type="evidence" value="ECO:0007669"/>
    <property type="project" value="UniProtKB-KW"/>
</dbReference>
<dbReference type="EC" id="1.8.4.10" evidence="4"/>
<dbReference type="PANTHER" id="PTHR46509">
    <property type="entry name" value="PHOSPHOADENOSINE PHOSPHOSULFATE REDUCTASE"/>
    <property type="match status" value="1"/>
</dbReference>
<evidence type="ECO:0000256" key="4">
    <source>
        <dbReference type="HAMAP-Rule" id="MF_00063"/>
    </source>
</evidence>
<comment type="cofactor">
    <cofactor evidence="4">
        <name>[4Fe-4S] cluster</name>
        <dbReference type="ChEBI" id="CHEBI:49883"/>
    </cofactor>
    <text evidence="4">Binds 1 [4Fe-4S] cluster per subunit.</text>
</comment>
<name>A0A7C1FDK3_9CHLR</name>
<feature type="binding site" evidence="4">
    <location>
        <position position="205"/>
    </location>
    <ligand>
        <name>[4Fe-4S] cluster</name>
        <dbReference type="ChEBI" id="CHEBI:49883"/>
    </ligand>
</feature>
<dbReference type="SUPFAM" id="SSF52402">
    <property type="entry name" value="Adenine nucleotide alpha hydrolases-like"/>
    <property type="match status" value="1"/>
</dbReference>
<dbReference type="GO" id="GO:0005737">
    <property type="term" value="C:cytoplasm"/>
    <property type="evidence" value="ECO:0007669"/>
    <property type="project" value="UniProtKB-SubCell"/>
</dbReference>
<dbReference type="GO" id="GO:0070814">
    <property type="term" value="P:hydrogen sulfide biosynthetic process"/>
    <property type="evidence" value="ECO:0007669"/>
    <property type="project" value="UniProtKB-UniRule"/>
</dbReference>
<keyword evidence="4" id="KW-0411">Iron-sulfur</keyword>
<dbReference type="Gene3D" id="3.40.50.620">
    <property type="entry name" value="HUPs"/>
    <property type="match status" value="1"/>
</dbReference>
<feature type="binding site" evidence="4">
    <location>
        <position position="123"/>
    </location>
    <ligand>
        <name>[4Fe-4S] cluster</name>
        <dbReference type="ChEBI" id="CHEBI:49883"/>
    </ligand>
</feature>
<evidence type="ECO:0000259" key="5">
    <source>
        <dbReference type="Pfam" id="PF01507"/>
    </source>
</evidence>
<gene>
    <name evidence="4" type="primary">cysH</name>
    <name evidence="6" type="ORF">ENQ20_01030</name>
</gene>
<feature type="active site" description="Nucleophile; cysteine thiosulfonate intermediate" evidence="4">
    <location>
        <position position="231"/>
    </location>
</feature>
<feature type="binding site" evidence="4">
    <location>
        <position position="122"/>
    </location>
    <ligand>
        <name>[4Fe-4S] cluster</name>
        <dbReference type="ChEBI" id="CHEBI:49883"/>
    </ligand>
</feature>
<comment type="similarity">
    <text evidence="1 4">Belongs to the PAPS reductase family. CysH subfamily.</text>
</comment>